<dbReference type="Proteomes" id="UP001198602">
    <property type="component" value="Unassembled WGS sequence"/>
</dbReference>
<name>A0ABS7YDP7_9BURK</name>
<accession>A0ABS7YDP7</accession>
<reference evidence="1 2" key="1">
    <citation type="submission" date="2021-07" db="EMBL/GenBank/DDBJ databases">
        <title>Characterization of Violacein-producing bacteria and related species.</title>
        <authorList>
            <person name="Wilson H.S."/>
            <person name="De Leon M.E."/>
        </authorList>
    </citation>
    <scope>NUCLEOTIDE SEQUENCE [LARGE SCALE GENOMIC DNA]</scope>
    <source>
        <strain evidence="1 2">HSC-2F05</strain>
    </source>
</reference>
<dbReference type="RefSeq" id="WP_225240021.1">
    <property type="nucleotide sequence ID" value="NZ_JAHYBX010000009.1"/>
</dbReference>
<organism evidence="1 2">
    <name type="scientific">Massilia hydrophila</name>
    <dbReference type="NCBI Taxonomy" id="3044279"/>
    <lineage>
        <taxon>Bacteria</taxon>
        <taxon>Pseudomonadati</taxon>
        <taxon>Pseudomonadota</taxon>
        <taxon>Betaproteobacteria</taxon>
        <taxon>Burkholderiales</taxon>
        <taxon>Oxalobacteraceae</taxon>
        <taxon>Telluria group</taxon>
        <taxon>Massilia</taxon>
    </lineage>
</organism>
<evidence type="ECO:0000313" key="1">
    <source>
        <dbReference type="EMBL" id="MCA1857834.1"/>
    </source>
</evidence>
<dbReference type="EMBL" id="JAHYBX010000009">
    <property type="protein sequence ID" value="MCA1857834.1"/>
    <property type="molecule type" value="Genomic_DNA"/>
</dbReference>
<sequence>MINFIEGKVDIREKNILAASDVELGRLADEGLIEKRRDTLGTYYYVEEEADGKNFSVTVSSREKNIQQLRLHRLDSLMKTWDDVSVEGVKHEYHMLSNLVKKLVGRPPDIKTIANMLGNLIGDKFA</sequence>
<comment type="caution">
    <text evidence="1">The sequence shown here is derived from an EMBL/GenBank/DDBJ whole genome shotgun (WGS) entry which is preliminary data.</text>
</comment>
<protein>
    <submittedName>
        <fullName evidence="1">Uncharacterized protein</fullName>
    </submittedName>
</protein>
<evidence type="ECO:0000313" key="2">
    <source>
        <dbReference type="Proteomes" id="UP001198602"/>
    </source>
</evidence>
<proteinExistence type="predicted"/>
<gene>
    <name evidence="1" type="ORF">LE190_18160</name>
</gene>
<keyword evidence="2" id="KW-1185">Reference proteome</keyword>